<dbReference type="GO" id="GO:0045454">
    <property type="term" value="P:cell redox homeostasis"/>
    <property type="evidence" value="ECO:0007669"/>
    <property type="project" value="TreeGrafter"/>
</dbReference>
<keyword evidence="4 6" id="KW-0676">Redox-active center</keyword>
<comment type="caution">
    <text evidence="8">The sequence shown here is derived from an EMBL/GenBank/DDBJ whole genome shotgun (WGS) entry which is preliminary data.</text>
</comment>
<dbReference type="InterPro" id="IPR013740">
    <property type="entry name" value="Redoxin"/>
</dbReference>
<feature type="active site" description="Cysteine sulfenic acid (-SOH) intermediate" evidence="5">
    <location>
        <position position="49"/>
    </location>
</feature>
<dbReference type="SUPFAM" id="SSF52833">
    <property type="entry name" value="Thioredoxin-like"/>
    <property type="match status" value="1"/>
</dbReference>
<gene>
    <name evidence="8" type="ORF">IV417_08080</name>
</gene>
<evidence type="ECO:0000259" key="7">
    <source>
        <dbReference type="PROSITE" id="PS51352"/>
    </source>
</evidence>
<dbReference type="GO" id="GO:0034599">
    <property type="term" value="P:cellular response to oxidative stress"/>
    <property type="evidence" value="ECO:0007669"/>
    <property type="project" value="InterPro"/>
</dbReference>
<evidence type="ECO:0000313" key="9">
    <source>
        <dbReference type="Proteomes" id="UP001315686"/>
    </source>
</evidence>
<dbReference type="PROSITE" id="PS51352">
    <property type="entry name" value="THIOREDOXIN_2"/>
    <property type="match status" value="1"/>
</dbReference>
<evidence type="ECO:0000256" key="1">
    <source>
        <dbReference type="ARBA" id="ARBA00022559"/>
    </source>
</evidence>
<evidence type="ECO:0000256" key="2">
    <source>
        <dbReference type="ARBA" id="ARBA00022862"/>
    </source>
</evidence>
<evidence type="ECO:0000256" key="4">
    <source>
        <dbReference type="ARBA" id="ARBA00023284"/>
    </source>
</evidence>
<dbReference type="EC" id="1.11.1.27" evidence="6"/>
<keyword evidence="9" id="KW-1185">Reference proteome</keyword>
<reference evidence="8 9" key="1">
    <citation type="journal article" date="2021" name="Arch. Microbiol.">
        <title>Harenicola maris gen. nov., sp. nov. isolated from the Sea of Japan shallow sediments.</title>
        <authorList>
            <person name="Romanenko L.A."/>
            <person name="Kurilenko V.V."/>
            <person name="Chernysheva N.Y."/>
            <person name="Tekutyeva L.A."/>
            <person name="Velansky P.V."/>
            <person name="Svetashev V.I."/>
            <person name="Isaeva M.P."/>
        </authorList>
    </citation>
    <scope>NUCLEOTIDE SEQUENCE [LARGE SCALE GENOMIC DNA]</scope>
    <source>
        <strain evidence="8 9">KMM 3653</strain>
    </source>
</reference>
<organism evidence="8 9">
    <name type="scientific">Harenicola maris</name>
    <dbReference type="NCBI Taxonomy" id="2841044"/>
    <lineage>
        <taxon>Bacteria</taxon>
        <taxon>Pseudomonadati</taxon>
        <taxon>Pseudomonadota</taxon>
        <taxon>Alphaproteobacteria</taxon>
        <taxon>Rhodobacterales</taxon>
        <taxon>Paracoccaceae</taxon>
        <taxon>Harenicola</taxon>
    </lineage>
</organism>
<evidence type="ECO:0000256" key="5">
    <source>
        <dbReference type="PIRSR" id="PIRSR637944-1"/>
    </source>
</evidence>
<keyword evidence="3 6" id="KW-0560">Oxidoreductase</keyword>
<dbReference type="PANTHER" id="PTHR10430">
    <property type="entry name" value="PEROXIREDOXIN"/>
    <property type="match status" value="1"/>
</dbReference>
<dbReference type="InterPro" id="IPR013766">
    <property type="entry name" value="Thioredoxin_domain"/>
</dbReference>
<evidence type="ECO:0000256" key="3">
    <source>
        <dbReference type="ARBA" id="ARBA00023002"/>
    </source>
</evidence>
<sequence>MQIDVGKTLPTGEFVRIGAEGPETVYLSDLTVGRKVVIFGLPGAFTPTCDSAHVPSFIRTKDQFAEKGVAEIICISNNDAFVMDAWAESTGAKEAGITMLADPTGAFIKEIGMDFDAPPVGLYGRSKRFALIAMDGVVTTLNLEDNPGECDISGGERLLDAL</sequence>
<dbReference type="InterPro" id="IPR037944">
    <property type="entry name" value="PRX5-like"/>
</dbReference>
<feature type="domain" description="Thioredoxin" evidence="7">
    <location>
        <begin position="3"/>
        <end position="162"/>
    </location>
</feature>
<dbReference type="CDD" id="cd03013">
    <property type="entry name" value="PRX5_like"/>
    <property type="match status" value="1"/>
</dbReference>
<protein>
    <recommendedName>
        <fullName evidence="6">Glutathione-dependent peroxiredoxin</fullName>
        <ecNumber evidence="6">1.11.1.27</ecNumber>
    </recommendedName>
</protein>
<comment type="catalytic activity">
    <reaction evidence="6">
        <text>a hydroperoxide + 2 glutathione = an alcohol + glutathione disulfide + H2O</text>
        <dbReference type="Rhea" id="RHEA:62632"/>
        <dbReference type="ChEBI" id="CHEBI:15377"/>
        <dbReference type="ChEBI" id="CHEBI:30879"/>
        <dbReference type="ChEBI" id="CHEBI:35924"/>
        <dbReference type="ChEBI" id="CHEBI:57925"/>
        <dbReference type="ChEBI" id="CHEBI:58297"/>
        <dbReference type="EC" id="1.11.1.27"/>
    </reaction>
</comment>
<dbReference type="Proteomes" id="UP001315686">
    <property type="component" value="Unassembled WGS sequence"/>
</dbReference>
<dbReference type="Pfam" id="PF08534">
    <property type="entry name" value="Redoxin"/>
    <property type="match status" value="1"/>
</dbReference>
<dbReference type="GO" id="GO:0005737">
    <property type="term" value="C:cytoplasm"/>
    <property type="evidence" value="ECO:0007669"/>
    <property type="project" value="TreeGrafter"/>
</dbReference>
<comment type="function">
    <text evidence="6">Thiol-specific peroxidase that catalyzes the reduction of hydrogen peroxide and organic hydroperoxides to water and alcohols, respectively. Plays a role in cell protection against oxidative stress by detoxifying peroxides.</text>
</comment>
<accession>A0AAP2G3L1</accession>
<dbReference type="PANTHER" id="PTHR10430:SF16">
    <property type="entry name" value="PEROXIREDOXIN-5, MITOCHONDRIAL"/>
    <property type="match status" value="1"/>
</dbReference>
<evidence type="ECO:0000256" key="6">
    <source>
        <dbReference type="RuleBase" id="RU366011"/>
    </source>
</evidence>
<proteinExistence type="inferred from homology"/>
<dbReference type="Gene3D" id="3.40.30.10">
    <property type="entry name" value="Glutaredoxin"/>
    <property type="match status" value="1"/>
</dbReference>
<dbReference type="AlphaFoldDB" id="A0AAP2G3L1"/>
<keyword evidence="2 6" id="KW-0049">Antioxidant</keyword>
<dbReference type="FunFam" id="3.40.30.10:FF:000020">
    <property type="entry name" value="Peroxiredoxin"/>
    <property type="match status" value="1"/>
</dbReference>
<keyword evidence="1 6" id="KW-0575">Peroxidase</keyword>
<dbReference type="GO" id="GO:0008379">
    <property type="term" value="F:thioredoxin peroxidase activity"/>
    <property type="evidence" value="ECO:0007669"/>
    <property type="project" value="InterPro"/>
</dbReference>
<dbReference type="RefSeq" id="WP_327793575.1">
    <property type="nucleotide sequence ID" value="NZ_JADQAZ010000002.1"/>
</dbReference>
<dbReference type="EMBL" id="JADQAZ010000002">
    <property type="protein sequence ID" value="MBT0957340.1"/>
    <property type="molecule type" value="Genomic_DNA"/>
</dbReference>
<name>A0AAP2G3L1_9RHOB</name>
<evidence type="ECO:0000313" key="8">
    <source>
        <dbReference type="EMBL" id="MBT0957340.1"/>
    </source>
</evidence>
<comment type="similarity">
    <text evidence="6">Belongs to the peroxiredoxin family. Prx5 subfamily.</text>
</comment>
<dbReference type="GO" id="GO:0042744">
    <property type="term" value="P:hydrogen peroxide catabolic process"/>
    <property type="evidence" value="ECO:0007669"/>
    <property type="project" value="TreeGrafter"/>
</dbReference>
<dbReference type="InterPro" id="IPR036249">
    <property type="entry name" value="Thioredoxin-like_sf"/>
</dbReference>